<name>A0A917JJJ4_9PSEU</name>
<sequence>MTGNVVRTGSDAERRLQELGLELEYVDKAIRAGVEARASKNDFEPPSAPGLKDWIARVGKLRELVVSGADWYYADPYNVPLVYEPTKQIALGVLLGDRNTGRDKPKSGPRSKYPKGTMIAEATADGGDEPTLELDLTQRSRRGHLDVATLAALDVWFLVTYPAEVGDKFVVCREVSLAAPIEPDSYITSWRERLIFPPLEFGPVVMPDHPEEPDDIDVFVQARGDRT</sequence>
<dbReference type="EMBL" id="BMMT01000001">
    <property type="protein sequence ID" value="GGI68960.1"/>
    <property type="molecule type" value="Genomic_DNA"/>
</dbReference>
<reference evidence="1 2" key="1">
    <citation type="journal article" date="2014" name="Int. J. Syst. Evol. Microbiol.">
        <title>Complete genome sequence of Corynebacterium casei LMG S-19264T (=DSM 44701T), isolated from a smear-ripened cheese.</title>
        <authorList>
            <consortium name="US DOE Joint Genome Institute (JGI-PGF)"/>
            <person name="Walter F."/>
            <person name="Albersmeier A."/>
            <person name="Kalinowski J."/>
            <person name="Ruckert C."/>
        </authorList>
    </citation>
    <scope>NUCLEOTIDE SEQUENCE [LARGE SCALE GENOMIC DNA]</scope>
    <source>
        <strain evidence="1 2">CGMCC 4.7206</strain>
    </source>
</reference>
<dbReference type="AlphaFoldDB" id="A0A917JJJ4"/>
<dbReference type="RefSeq" id="WP_188984479.1">
    <property type="nucleotide sequence ID" value="NZ_BMMT01000001.1"/>
</dbReference>
<proteinExistence type="predicted"/>
<evidence type="ECO:0000313" key="1">
    <source>
        <dbReference type="EMBL" id="GGI68960.1"/>
    </source>
</evidence>
<gene>
    <name evidence="1" type="ORF">GCM10011581_02480</name>
</gene>
<protein>
    <submittedName>
        <fullName evidence="1">Uncharacterized protein</fullName>
    </submittedName>
</protein>
<dbReference type="Proteomes" id="UP000597989">
    <property type="component" value="Unassembled WGS sequence"/>
</dbReference>
<evidence type="ECO:0000313" key="2">
    <source>
        <dbReference type="Proteomes" id="UP000597989"/>
    </source>
</evidence>
<organism evidence="1 2">
    <name type="scientific">Saccharopolyspora thermophila</name>
    <dbReference type="NCBI Taxonomy" id="89367"/>
    <lineage>
        <taxon>Bacteria</taxon>
        <taxon>Bacillati</taxon>
        <taxon>Actinomycetota</taxon>
        <taxon>Actinomycetes</taxon>
        <taxon>Pseudonocardiales</taxon>
        <taxon>Pseudonocardiaceae</taxon>
        <taxon>Saccharopolyspora</taxon>
    </lineage>
</organism>
<accession>A0A917JJJ4</accession>
<comment type="caution">
    <text evidence="1">The sequence shown here is derived from an EMBL/GenBank/DDBJ whole genome shotgun (WGS) entry which is preliminary data.</text>
</comment>